<organism evidence="1 2">
    <name type="scientific">Cecembia lonarensis (strain CCUG 58316 / KCTC 22772 / LW9)</name>
    <dbReference type="NCBI Taxonomy" id="1225176"/>
    <lineage>
        <taxon>Bacteria</taxon>
        <taxon>Pseudomonadati</taxon>
        <taxon>Bacteroidota</taxon>
        <taxon>Cytophagia</taxon>
        <taxon>Cytophagales</taxon>
        <taxon>Cyclobacteriaceae</taxon>
        <taxon>Cecembia</taxon>
    </lineage>
</organism>
<protein>
    <submittedName>
        <fullName evidence="1">Uncharacterized protein</fullName>
    </submittedName>
</protein>
<dbReference type="AlphaFoldDB" id="K1LAK9"/>
<evidence type="ECO:0000313" key="2">
    <source>
        <dbReference type="Proteomes" id="UP000004478"/>
    </source>
</evidence>
<sequence>MEIFNRDEFIALSKKEANLFVSMYFPTSRRSTDAYQKDILTFKNTLSEVEKKLLEEGVHSPIEINRIMEPAKALTNEFSFWQHNSDMLVVFLYDGKIEYFKLPLEIQKPNYFIGSKPMLLPMLPELADDGHYYILLLNLDQIRLYEATRNVVQEILIDPEKVAVSFTEEEDEVDKEKSLQAQGRVGNAGAMYHGHGSGSDEEKKVTILNYFHRMTNMLEPLLNSNPLPLVLAGVDYLIPIFKEASKYGHIFEDHVSGAFSEKDMMQLHQESWRLIEPYFAEARKNRKESFEAFKAKGQASSNDMLKIINAAFTGGIETLLVNQNHQHLFGKFDTENHKIELMDRQENGTHCLIDEAAAKVISTKGKVYLTPAEDMPEETQLAAIFRYPI</sequence>
<evidence type="ECO:0000313" key="1">
    <source>
        <dbReference type="EMBL" id="EKB47443.1"/>
    </source>
</evidence>
<dbReference type="Pfam" id="PF18849">
    <property type="entry name" value="baeRF_family7"/>
    <property type="match status" value="1"/>
</dbReference>
<gene>
    <name evidence="1" type="ORF">B879_03947</name>
</gene>
<accession>K1LAK9</accession>
<keyword evidence="2" id="KW-1185">Reference proteome</keyword>
<reference evidence="1 2" key="1">
    <citation type="journal article" date="2012" name="J. Bacteriol.">
        <title>Draft Genome Sequence of Cecembia lonarensis Strain LW9T, Isolated from Lonar Lake, a Haloalkaline Lake in India.</title>
        <authorList>
            <person name="Shivaji S."/>
            <person name="Ara S."/>
            <person name="Singh A."/>
            <person name="Pinnaka A.K."/>
        </authorList>
    </citation>
    <scope>NUCLEOTIDE SEQUENCE [LARGE SCALE GENOMIC DNA]</scope>
    <source>
        <strain evidence="1 2">LW9</strain>
    </source>
</reference>
<name>K1LAK9_CECL9</name>
<dbReference type="RefSeq" id="WP_009186967.1">
    <property type="nucleotide sequence ID" value="NZ_AMGM01000128.1"/>
</dbReference>
<dbReference type="EMBL" id="AMGM01000128">
    <property type="protein sequence ID" value="EKB47443.1"/>
    <property type="molecule type" value="Genomic_DNA"/>
</dbReference>
<dbReference type="InterPro" id="IPR040837">
    <property type="entry name" value="Bact_RF_family7"/>
</dbReference>
<dbReference type="OrthoDB" id="4393931at2"/>
<dbReference type="Proteomes" id="UP000004478">
    <property type="component" value="Unassembled WGS sequence"/>
</dbReference>
<comment type="caution">
    <text evidence="1">The sequence shown here is derived from an EMBL/GenBank/DDBJ whole genome shotgun (WGS) entry which is preliminary data.</text>
</comment>
<proteinExistence type="predicted"/>